<protein>
    <recommendedName>
        <fullName evidence="2">Nucleotidyltransferase</fullName>
    </recommendedName>
</protein>
<reference evidence="1" key="1">
    <citation type="submission" date="2024-06" db="EMBL/GenBank/DDBJ databases">
        <title>Draft Genome Sequence of Deinococcus sonorensis Type Strain KR-87, a Biofilm Producing Representative of the Genus Deinococcus.</title>
        <authorList>
            <person name="Boren L.S."/>
            <person name="Grosso R.A."/>
            <person name="Hugenberg-Cox A.N."/>
            <person name="Hill J.T.E."/>
            <person name="Albert C.M."/>
            <person name="Tuohy J.M."/>
        </authorList>
    </citation>
    <scope>NUCLEOTIDE SEQUENCE</scope>
    <source>
        <strain evidence="1">KR-87</strain>
        <plasmid evidence="1">pDson02</plasmid>
    </source>
</reference>
<dbReference type="RefSeq" id="WP_350245481.1">
    <property type="nucleotide sequence ID" value="NZ_CP158300.1"/>
</dbReference>
<dbReference type="KEGG" id="dsc:ABOD76_21805"/>
<geneLocation type="plasmid" evidence="1">
    <name>pDson02</name>
</geneLocation>
<gene>
    <name evidence="1" type="ORF">ABOD76_21805</name>
</gene>
<dbReference type="AlphaFoldDB" id="A0AAU7UFL7"/>
<organism evidence="1">
    <name type="scientific">Deinococcus sonorensis KR-87</name>
    <dbReference type="NCBI Taxonomy" id="694439"/>
    <lineage>
        <taxon>Bacteria</taxon>
        <taxon>Thermotogati</taxon>
        <taxon>Deinococcota</taxon>
        <taxon>Deinococci</taxon>
        <taxon>Deinococcales</taxon>
        <taxon>Deinococcaceae</taxon>
        <taxon>Deinococcus</taxon>
    </lineage>
</organism>
<proteinExistence type="predicted"/>
<accession>A0AAU7UFL7</accession>
<dbReference type="InterPro" id="IPR043519">
    <property type="entry name" value="NT_sf"/>
</dbReference>
<name>A0AAU7UFL7_9DEIO</name>
<evidence type="ECO:0008006" key="2">
    <source>
        <dbReference type="Google" id="ProtNLM"/>
    </source>
</evidence>
<dbReference type="EMBL" id="CP158300">
    <property type="protein sequence ID" value="XBV87331.1"/>
    <property type="molecule type" value="Genomic_DNA"/>
</dbReference>
<keyword evidence="1" id="KW-0614">Plasmid</keyword>
<sequence>MPTPARLLERLSAIAASLARTGKAQALIGLGSVGLELERLDAHSDLDFFVIAEDGQKGALLADLSWMTEAASDAYFFQNTPDGYKWLFSDGVFCEFAVFEPPELAGIPFAPGRVVWKKPGVPETIALPLATSHHPETTLEWVTGEALTNLLVGLQRYRRGERLSALRFVQGYALDRVLQLMARQEGGGAGQPDPFAPERRLEQRHPEAAALLMAFAPGYLGTPDAALAMLAWLEAHVTVNPAIAAAIRQVHAGIMADRA</sequence>
<dbReference type="Gene3D" id="3.30.460.10">
    <property type="entry name" value="Beta Polymerase, domain 2"/>
    <property type="match status" value="1"/>
</dbReference>
<evidence type="ECO:0000313" key="1">
    <source>
        <dbReference type="EMBL" id="XBV87331.1"/>
    </source>
</evidence>